<sequence>MTLQEWEYIFIESHITRMVRDRANTIRLRLGIEQIDYTGVKCGDYVRDSTVAA</sequence>
<organism evidence="1">
    <name type="scientific">uncultured Caudovirales phage</name>
    <dbReference type="NCBI Taxonomy" id="2100421"/>
    <lineage>
        <taxon>Viruses</taxon>
        <taxon>Duplodnaviria</taxon>
        <taxon>Heunggongvirae</taxon>
        <taxon>Uroviricota</taxon>
        <taxon>Caudoviricetes</taxon>
        <taxon>Peduoviridae</taxon>
        <taxon>Maltschvirus</taxon>
        <taxon>Maltschvirus maltsch</taxon>
    </lineage>
</organism>
<name>A0A6J5R864_9CAUD</name>
<accession>A0A6J5R864</accession>
<evidence type="ECO:0000313" key="1">
    <source>
        <dbReference type="EMBL" id="CAB4193123.1"/>
    </source>
</evidence>
<gene>
    <name evidence="1" type="ORF">UFOVP1246_44</name>
</gene>
<proteinExistence type="predicted"/>
<protein>
    <submittedName>
        <fullName evidence="1">Uncharacterized protein</fullName>
    </submittedName>
</protein>
<dbReference type="EMBL" id="LR797193">
    <property type="protein sequence ID" value="CAB4193123.1"/>
    <property type="molecule type" value="Genomic_DNA"/>
</dbReference>
<reference evidence="1" key="1">
    <citation type="submission" date="2020-05" db="EMBL/GenBank/DDBJ databases">
        <authorList>
            <person name="Chiriac C."/>
            <person name="Salcher M."/>
            <person name="Ghai R."/>
            <person name="Kavagutti S V."/>
        </authorList>
    </citation>
    <scope>NUCLEOTIDE SEQUENCE</scope>
</reference>